<feature type="region of interest" description="Disordered" evidence="1">
    <location>
        <begin position="20"/>
        <end position="41"/>
    </location>
</feature>
<proteinExistence type="predicted"/>
<evidence type="ECO:0000313" key="3">
    <source>
        <dbReference type="Proteomes" id="UP000324800"/>
    </source>
</evidence>
<evidence type="ECO:0000256" key="1">
    <source>
        <dbReference type="SAM" id="MobiDB-lite"/>
    </source>
</evidence>
<feature type="compositionally biased region" description="Basic and acidic residues" evidence="1">
    <location>
        <begin position="20"/>
        <end position="37"/>
    </location>
</feature>
<name>A0A5J4UF85_9EUKA</name>
<feature type="non-terminal residue" evidence="2">
    <location>
        <position position="1"/>
    </location>
</feature>
<accession>A0A5J4UF85</accession>
<comment type="caution">
    <text evidence="2">The sequence shown here is derived from an EMBL/GenBank/DDBJ whole genome shotgun (WGS) entry which is preliminary data.</text>
</comment>
<reference evidence="2 3" key="1">
    <citation type="submission" date="2019-03" db="EMBL/GenBank/DDBJ databases">
        <title>Single cell metagenomics reveals metabolic interactions within the superorganism composed of flagellate Streblomastix strix and complex community of Bacteroidetes bacteria on its surface.</title>
        <authorList>
            <person name="Treitli S.C."/>
            <person name="Kolisko M."/>
            <person name="Husnik F."/>
            <person name="Keeling P."/>
            <person name="Hampl V."/>
        </authorList>
    </citation>
    <scope>NUCLEOTIDE SEQUENCE [LARGE SCALE GENOMIC DNA]</scope>
    <source>
        <strain evidence="2">ST1C</strain>
    </source>
</reference>
<dbReference type="EMBL" id="SNRW01016372">
    <property type="protein sequence ID" value="KAA6369436.1"/>
    <property type="molecule type" value="Genomic_DNA"/>
</dbReference>
<sequence>WTLWTENDADRFLRGRTVRRASDRSQTTRESSHRLGDAQKAAETQYPQVQQMLAFDQVLADLKTKLWQQYKLLQGTLTQIVKQDQLATMKFNLCAYINMNGMIFQVKLIRALSDTKGQGNLINKQPSQVIRAEQTRDNVTRLGSGLSNKTLYRNPTYSLFTASESDTTSQFVLGVTDTVPIANRAIPGNSANEHFLSNKELVAEAHKLTSTVINCGSNKTKTGATKHLQKNGYRPSNTISGSFGTRTPCNLNNNTNRRVDKYAHLQSHLYPLNTYSRIIEYDYYLKQQKESNRVRVSD</sequence>
<dbReference type="Proteomes" id="UP000324800">
    <property type="component" value="Unassembled WGS sequence"/>
</dbReference>
<organism evidence="2 3">
    <name type="scientific">Streblomastix strix</name>
    <dbReference type="NCBI Taxonomy" id="222440"/>
    <lineage>
        <taxon>Eukaryota</taxon>
        <taxon>Metamonada</taxon>
        <taxon>Preaxostyla</taxon>
        <taxon>Oxymonadida</taxon>
        <taxon>Streblomastigidae</taxon>
        <taxon>Streblomastix</taxon>
    </lineage>
</organism>
<evidence type="ECO:0000313" key="2">
    <source>
        <dbReference type="EMBL" id="KAA6369436.1"/>
    </source>
</evidence>
<dbReference type="AlphaFoldDB" id="A0A5J4UF85"/>
<gene>
    <name evidence="2" type="ORF">EZS28_035037</name>
</gene>
<protein>
    <submittedName>
        <fullName evidence="2">Uncharacterized protein</fullName>
    </submittedName>
</protein>